<organism evidence="1 2">
    <name type="scientific">Naganishia friedmannii</name>
    <dbReference type="NCBI Taxonomy" id="89922"/>
    <lineage>
        <taxon>Eukaryota</taxon>
        <taxon>Fungi</taxon>
        <taxon>Dikarya</taxon>
        <taxon>Basidiomycota</taxon>
        <taxon>Agaricomycotina</taxon>
        <taxon>Tremellomycetes</taxon>
        <taxon>Filobasidiales</taxon>
        <taxon>Filobasidiaceae</taxon>
        <taxon>Naganishia</taxon>
    </lineage>
</organism>
<evidence type="ECO:0000313" key="2">
    <source>
        <dbReference type="Proteomes" id="UP001227268"/>
    </source>
</evidence>
<gene>
    <name evidence="1" type="ORF">QFC21_007289</name>
</gene>
<reference evidence="1" key="1">
    <citation type="submission" date="2023-04" db="EMBL/GenBank/DDBJ databases">
        <title>Draft Genome sequencing of Naganishia species isolated from polar environments using Oxford Nanopore Technology.</title>
        <authorList>
            <person name="Leo P."/>
            <person name="Venkateswaran K."/>
        </authorList>
    </citation>
    <scope>NUCLEOTIDE SEQUENCE</scope>
    <source>
        <strain evidence="1">MNA-CCFEE 5423</strain>
    </source>
</reference>
<comment type="caution">
    <text evidence="1">The sequence shown here is derived from an EMBL/GenBank/DDBJ whole genome shotgun (WGS) entry which is preliminary data.</text>
</comment>
<accession>A0ACC2UXM0</accession>
<evidence type="ECO:0000313" key="1">
    <source>
        <dbReference type="EMBL" id="KAJ9091226.1"/>
    </source>
</evidence>
<proteinExistence type="predicted"/>
<protein>
    <submittedName>
        <fullName evidence="1">Uncharacterized protein</fullName>
    </submittedName>
</protein>
<name>A0ACC2UXM0_9TREE</name>
<keyword evidence="2" id="KW-1185">Reference proteome</keyword>
<dbReference type="Proteomes" id="UP001227268">
    <property type="component" value="Unassembled WGS sequence"/>
</dbReference>
<sequence length="761" mass="83401">MSADNPAAPTSTRRSTRTQRNDSTSSSSHAATPAVPPTIQVMDSVQESFAAAEKSKFTVEAIFGSGSDLSDLSDSDKSEDEAEDNSPASRAASASPIPRVPLPKRPSPRPSVKARKARSKDIQGELPVSSSGSNFGKRKNVVVSDEDSDHADVSKAEKEEMKAKGVRRRTSPKDAVGPSDVKSKPGNQRERQPPRGSRPRGDVDAREDRTKEDEIKTLVPYHPDDDGKRNAIKKDDIGSKPLRLKLNVKRPESQQLPDKSETTIQAESSTSTRPRAVASNRSNQQQKQQQSSRKISDSKEDLRDNSSVTGDREGESKMGKRSRPKTDDDGEYDQPRARESKEDRRREGGDLPRKRQKDDRFANEEARDSHSDRDAKRLKNPKSVRMEIGGTESRKRTSAEHASLSANKTKPAASESEWFSTSQGPGGRTPREGGGKATREGGKTPQERGGKTPKTPYSTEPERSVKPSEEDGEGRNKIKSKEEKQQDMVMDTDDENVSAIAERKPAIRRPTNDNSTEKPSSLSQPKKIKKDYKQEDDDSDRERDERKQAKFSQSKLEDTLDQQKKKKKKTIRTTQTGDSMVDASSDIEINLGDTQQISDKPPPRKKEDVDIVMVDDEAPGVKPKPQKRPGGEKTVKRVAELAGTGMGPRTPAEGKPRSSGESAAGAQPRRPGLQPAAKKSHYDPLGSALSSLPGIGPGLSSGASQVQLNSMSSGLLIQEYEDRPKPWRIRGTVARDDVTGKNTIAAVRAILEMRNNGSFKS</sequence>
<dbReference type="EMBL" id="JASBWT010000059">
    <property type="protein sequence ID" value="KAJ9091226.1"/>
    <property type="molecule type" value="Genomic_DNA"/>
</dbReference>